<dbReference type="Proteomes" id="UP001066276">
    <property type="component" value="Chromosome 2_1"/>
</dbReference>
<proteinExistence type="predicted"/>
<evidence type="ECO:0000313" key="1">
    <source>
        <dbReference type="EMBL" id="KAJ1202063.1"/>
    </source>
</evidence>
<reference evidence="1" key="1">
    <citation type="journal article" date="2022" name="bioRxiv">
        <title>Sequencing and chromosome-scale assembly of the giantPleurodeles waltlgenome.</title>
        <authorList>
            <person name="Brown T."/>
            <person name="Elewa A."/>
            <person name="Iarovenko S."/>
            <person name="Subramanian E."/>
            <person name="Araus A.J."/>
            <person name="Petzold A."/>
            <person name="Susuki M."/>
            <person name="Suzuki K.-i.T."/>
            <person name="Hayashi T."/>
            <person name="Toyoda A."/>
            <person name="Oliveira C."/>
            <person name="Osipova E."/>
            <person name="Leigh N.D."/>
            <person name="Simon A."/>
            <person name="Yun M.H."/>
        </authorList>
    </citation>
    <scope>NUCLEOTIDE SEQUENCE</scope>
    <source>
        <strain evidence="1">20211129_DDA</strain>
        <tissue evidence="1">Liver</tissue>
    </source>
</reference>
<organism evidence="1 2">
    <name type="scientific">Pleurodeles waltl</name>
    <name type="common">Iberian ribbed newt</name>
    <dbReference type="NCBI Taxonomy" id="8319"/>
    <lineage>
        <taxon>Eukaryota</taxon>
        <taxon>Metazoa</taxon>
        <taxon>Chordata</taxon>
        <taxon>Craniata</taxon>
        <taxon>Vertebrata</taxon>
        <taxon>Euteleostomi</taxon>
        <taxon>Amphibia</taxon>
        <taxon>Batrachia</taxon>
        <taxon>Caudata</taxon>
        <taxon>Salamandroidea</taxon>
        <taxon>Salamandridae</taxon>
        <taxon>Pleurodelinae</taxon>
        <taxon>Pleurodeles</taxon>
    </lineage>
</organism>
<keyword evidence="2" id="KW-1185">Reference proteome</keyword>
<evidence type="ECO:0000313" key="2">
    <source>
        <dbReference type="Proteomes" id="UP001066276"/>
    </source>
</evidence>
<gene>
    <name evidence="1" type="ORF">NDU88_005866</name>
</gene>
<name>A0AAV7VL61_PLEWA</name>
<dbReference type="AlphaFoldDB" id="A0AAV7VL61"/>
<accession>A0AAV7VL61</accession>
<comment type="caution">
    <text evidence="1">The sequence shown here is derived from an EMBL/GenBank/DDBJ whole genome shotgun (WGS) entry which is preliminary data.</text>
</comment>
<protein>
    <submittedName>
        <fullName evidence="1">Uncharacterized protein</fullName>
    </submittedName>
</protein>
<sequence>MSRLPAPQDGCVWLAMNVPEEGVIEVMYKWPPSGYCLSSRDLGARLGCGGRAAWACLHLRWPRWAAVLCWLGGGGGGPWVGARVGVRWGPPVISCCGAAQLGRRLVLSANWPVVFGLLGLGRGDAAGSWGPGRRLIRAGRGLMKYPVLHWPFLVICLRPCDTVLREFLDSGADSSDLMIEMVA</sequence>
<dbReference type="EMBL" id="JANPWB010000003">
    <property type="protein sequence ID" value="KAJ1202063.1"/>
    <property type="molecule type" value="Genomic_DNA"/>
</dbReference>